<keyword evidence="2" id="KW-1185">Reference proteome</keyword>
<sequence>MVLKSAPFTVTGTDTAICHRRLPSSPPLFEVAVTSPALPLRPPNLSVSRSISKEDHKTTTFVVNNTVGRLSLDVLYKRVAPNAILNAGGRADQVRCFPGTREEVINRIENWADTQDGLTAPMFWLSGPAGAGKSAIVQTIAERYSSRNHISPLVATLVHQIILLYPSLRDLVATVLSTNPWIFDSVLEIIFWLSSPNASGRWPK</sequence>
<name>A0A8H5F014_9AGAR</name>
<dbReference type="SUPFAM" id="SSF52540">
    <property type="entry name" value="P-loop containing nucleoside triphosphate hydrolases"/>
    <property type="match status" value="1"/>
</dbReference>
<dbReference type="OrthoDB" id="2928561at2759"/>
<protein>
    <recommendedName>
        <fullName evidence="3">Orc1-like AAA ATPase domain-containing protein</fullName>
    </recommendedName>
</protein>
<dbReference type="EMBL" id="JAACJJ010000030">
    <property type="protein sequence ID" value="KAF5318689.1"/>
    <property type="molecule type" value="Genomic_DNA"/>
</dbReference>
<organism evidence="1 2">
    <name type="scientific">Psilocybe cf. subviscida</name>
    <dbReference type="NCBI Taxonomy" id="2480587"/>
    <lineage>
        <taxon>Eukaryota</taxon>
        <taxon>Fungi</taxon>
        <taxon>Dikarya</taxon>
        <taxon>Basidiomycota</taxon>
        <taxon>Agaricomycotina</taxon>
        <taxon>Agaricomycetes</taxon>
        <taxon>Agaricomycetidae</taxon>
        <taxon>Agaricales</taxon>
        <taxon>Agaricineae</taxon>
        <taxon>Strophariaceae</taxon>
        <taxon>Psilocybe</taxon>
    </lineage>
</organism>
<gene>
    <name evidence="1" type="ORF">D9619_010654</name>
</gene>
<evidence type="ECO:0000313" key="2">
    <source>
        <dbReference type="Proteomes" id="UP000567179"/>
    </source>
</evidence>
<dbReference type="InterPro" id="IPR027417">
    <property type="entry name" value="P-loop_NTPase"/>
</dbReference>
<evidence type="ECO:0008006" key="3">
    <source>
        <dbReference type="Google" id="ProtNLM"/>
    </source>
</evidence>
<accession>A0A8H5F014</accession>
<comment type="caution">
    <text evidence="1">The sequence shown here is derived from an EMBL/GenBank/DDBJ whole genome shotgun (WGS) entry which is preliminary data.</text>
</comment>
<reference evidence="1 2" key="1">
    <citation type="journal article" date="2020" name="ISME J.">
        <title>Uncovering the hidden diversity of litter-decomposition mechanisms in mushroom-forming fungi.</title>
        <authorList>
            <person name="Floudas D."/>
            <person name="Bentzer J."/>
            <person name="Ahren D."/>
            <person name="Johansson T."/>
            <person name="Persson P."/>
            <person name="Tunlid A."/>
        </authorList>
    </citation>
    <scope>NUCLEOTIDE SEQUENCE [LARGE SCALE GENOMIC DNA]</scope>
    <source>
        <strain evidence="1 2">CBS 101986</strain>
    </source>
</reference>
<dbReference type="Proteomes" id="UP000567179">
    <property type="component" value="Unassembled WGS sequence"/>
</dbReference>
<dbReference type="AlphaFoldDB" id="A0A8H5F014"/>
<evidence type="ECO:0000313" key="1">
    <source>
        <dbReference type="EMBL" id="KAF5318689.1"/>
    </source>
</evidence>
<proteinExistence type="predicted"/>